<name>A0A8X6QQH1_NEPPI</name>
<reference evidence="1" key="1">
    <citation type="submission" date="2020-08" db="EMBL/GenBank/DDBJ databases">
        <title>Multicomponent nature underlies the extraordinary mechanical properties of spider dragline silk.</title>
        <authorList>
            <person name="Kono N."/>
            <person name="Nakamura H."/>
            <person name="Mori M."/>
            <person name="Yoshida Y."/>
            <person name="Ohtoshi R."/>
            <person name="Malay A.D."/>
            <person name="Moran D.A.P."/>
            <person name="Tomita M."/>
            <person name="Numata K."/>
            <person name="Arakawa K."/>
        </authorList>
    </citation>
    <scope>NUCLEOTIDE SEQUENCE</scope>
</reference>
<proteinExistence type="predicted"/>
<sequence>MDMSSGKTLSLQIKIDFIDMSSRRNSKVFTGLRQLEGCRRKREARNLRRIYSGDFFSLILPRYGIHSHYLTRANGHCVSLHYHTEVGAKNSHSNKVFRSRYLLDTVPR</sequence>
<comment type="caution">
    <text evidence="1">The sequence shown here is derived from an EMBL/GenBank/DDBJ whole genome shotgun (WGS) entry which is preliminary data.</text>
</comment>
<gene>
    <name evidence="1" type="ORF">NPIL_561261</name>
</gene>
<accession>A0A8X6QQH1</accession>
<dbReference type="AlphaFoldDB" id="A0A8X6QQH1"/>
<evidence type="ECO:0000313" key="1">
    <source>
        <dbReference type="EMBL" id="GFU39318.1"/>
    </source>
</evidence>
<dbReference type="EMBL" id="BMAW01131409">
    <property type="protein sequence ID" value="GFU39318.1"/>
    <property type="molecule type" value="Genomic_DNA"/>
</dbReference>
<keyword evidence="2" id="KW-1185">Reference proteome</keyword>
<organism evidence="1 2">
    <name type="scientific">Nephila pilipes</name>
    <name type="common">Giant wood spider</name>
    <name type="synonym">Nephila maculata</name>
    <dbReference type="NCBI Taxonomy" id="299642"/>
    <lineage>
        <taxon>Eukaryota</taxon>
        <taxon>Metazoa</taxon>
        <taxon>Ecdysozoa</taxon>
        <taxon>Arthropoda</taxon>
        <taxon>Chelicerata</taxon>
        <taxon>Arachnida</taxon>
        <taxon>Araneae</taxon>
        <taxon>Araneomorphae</taxon>
        <taxon>Entelegynae</taxon>
        <taxon>Araneoidea</taxon>
        <taxon>Nephilidae</taxon>
        <taxon>Nephila</taxon>
    </lineage>
</organism>
<dbReference type="Proteomes" id="UP000887013">
    <property type="component" value="Unassembled WGS sequence"/>
</dbReference>
<evidence type="ECO:0000313" key="2">
    <source>
        <dbReference type="Proteomes" id="UP000887013"/>
    </source>
</evidence>
<protein>
    <submittedName>
        <fullName evidence="1">Uncharacterized protein</fullName>
    </submittedName>
</protein>